<proteinExistence type="predicted"/>
<dbReference type="PANTHER" id="PTHR47637">
    <property type="entry name" value="CHAPERONE SURA"/>
    <property type="match status" value="1"/>
</dbReference>
<evidence type="ECO:0000256" key="5">
    <source>
        <dbReference type="ARBA" id="ARBA00023186"/>
    </source>
</evidence>
<accession>V9TVL6</accession>
<dbReference type="RefSeq" id="WP_081713431.1">
    <property type="nucleotide sequence ID" value="NZ_CP006745.1"/>
</dbReference>
<dbReference type="InterPro" id="IPR027304">
    <property type="entry name" value="Trigger_fact/SurA_dom_sf"/>
</dbReference>
<dbReference type="PATRIC" id="fig|1401328.3.peg.510"/>
<dbReference type="KEGG" id="efk:P856_516"/>
<keyword evidence="4 9" id="KW-0697">Rotamase</keyword>
<dbReference type="STRING" id="1401328.P856_516"/>
<dbReference type="eggNOG" id="COG0760">
    <property type="taxonomic scope" value="Bacteria"/>
</dbReference>
<dbReference type="EMBL" id="CP006745">
    <property type="protein sequence ID" value="AHC73733.1"/>
    <property type="molecule type" value="Genomic_DNA"/>
</dbReference>
<dbReference type="Proteomes" id="UP000018700">
    <property type="component" value="Chromosome"/>
</dbReference>
<dbReference type="Pfam" id="PF09312">
    <property type="entry name" value="SurA_N"/>
    <property type="match status" value="1"/>
</dbReference>
<evidence type="ECO:0000256" key="6">
    <source>
        <dbReference type="ARBA" id="ARBA00023235"/>
    </source>
</evidence>
<dbReference type="OrthoDB" id="9791746at2"/>
<dbReference type="PANTHER" id="PTHR47637:SF1">
    <property type="entry name" value="CHAPERONE SURA"/>
    <property type="match status" value="1"/>
</dbReference>
<organism evidence="11 12">
    <name type="scientific">Candidatus Endolissoclinum faulkneri L5</name>
    <dbReference type="NCBI Taxonomy" id="1401328"/>
    <lineage>
        <taxon>Bacteria</taxon>
        <taxon>Pseudomonadati</taxon>
        <taxon>Pseudomonadota</taxon>
        <taxon>Alphaproteobacteria</taxon>
        <taxon>Rhodospirillales</taxon>
        <taxon>Rhodospirillaceae</taxon>
        <taxon>Candidatus Endolissoclinum</taxon>
    </lineage>
</organism>
<evidence type="ECO:0000256" key="1">
    <source>
        <dbReference type="ARBA" id="ARBA00018370"/>
    </source>
</evidence>
<keyword evidence="2" id="KW-0732">Signal</keyword>
<dbReference type="Pfam" id="PF00639">
    <property type="entry name" value="Rotamase"/>
    <property type="match status" value="1"/>
</dbReference>
<dbReference type="InterPro" id="IPR046357">
    <property type="entry name" value="PPIase_dom_sf"/>
</dbReference>
<dbReference type="SUPFAM" id="SSF54534">
    <property type="entry name" value="FKBP-like"/>
    <property type="match status" value="2"/>
</dbReference>
<reference evidence="11 12" key="1">
    <citation type="journal article" date="2013" name="PLoS ONE">
        <title>Bacterial endosymbiosis in a chordate host: long-term co-evolution and conservation of secondary metabolism.</title>
        <authorList>
            <person name="Kwan J.C."/>
            <person name="Schmidt E.W."/>
        </authorList>
    </citation>
    <scope>NUCLEOTIDE SEQUENCE [LARGE SCALE GENOMIC DNA]</scope>
    <source>
        <strain evidence="12">faulkneri L5</strain>
    </source>
</reference>
<keyword evidence="6 9" id="KW-0413">Isomerase</keyword>
<protein>
    <recommendedName>
        <fullName evidence="1">Parvulin-like PPIase</fullName>
    </recommendedName>
    <alternativeName>
        <fullName evidence="7">Peptidyl-prolyl cis-trans isomerase plp</fullName>
    </alternativeName>
    <alternativeName>
        <fullName evidence="8">Rotamase plp</fullName>
    </alternativeName>
</protein>
<evidence type="ECO:0000313" key="12">
    <source>
        <dbReference type="Proteomes" id="UP000018700"/>
    </source>
</evidence>
<evidence type="ECO:0000256" key="3">
    <source>
        <dbReference type="ARBA" id="ARBA00022764"/>
    </source>
</evidence>
<dbReference type="Gene3D" id="3.10.50.40">
    <property type="match status" value="1"/>
</dbReference>
<keyword evidence="12" id="KW-1185">Reference proteome</keyword>
<dbReference type="AlphaFoldDB" id="V9TVL6"/>
<dbReference type="InterPro" id="IPR000297">
    <property type="entry name" value="PPIase_PpiC"/>
</dbReference>
<dbReference type="GO" id="GO:0003755">
    <property type="term" value="F:peptidyl-prolyl cis-trans isomerase activity"/>
    <property type="evidence" value="ECO:0007669"/>
    <property type="project" value="UniProtKB-KW"/>
</dbReference>
<evidence type="ECO:0000313" key="11">
    <source>
        <dbReference type="EMBL" id="AHC73733.1"/>
    </source>
</evidence>
<name>V9TVL6_9PROT</name>
<feature type="domain" description="PpiC" evidence="10">
    <location>
        <begin position="182"/>
        <end position="280"/>
    </location>
</feature>
<keyword evidence="5" id="KW-0143">Chaperone</keyword>
<dbReference type="HOGENOM" id="CLU_034646_11_4_5"/>
<dbReference type="InterPro" id="IPR015391">
    <property type="entry name" value="SurA_N"/>
</dbReference>
<sequence length="432" mass="48970">MLGSILRYHNFLILSLTVCISTFGIEITASLADDLEYMQRIAAVVNDEVISFWDLRNRIDMVIITSKLPRSYETALKIAPRILNKLIDEQIQIQEAKKMNINIQDSEMDRALSDIEKSNGLRAGQFHNFILHLGINPSTVEHQLRSNLLWIKLVNRHFANQVEVSTDEVNEISSRLADQSGHEQKLVSEILLTVDDRAKENEVLELANQLVKLLRYGASFKLLAQQFSQASNASIGGDIGWVLPEEFTQELSKAIQELSVGEITEPIRTVFGYHILRVNNTRVIARHDPRLINISLGQIFLSMIDPDDVKERKMYNSKIKNVIDKAKNCEHLAVLAKEAGSSIALKLEKLSIAELPKILRSKVENLQVGEKTAPIDLPNGVLAAMLCERNDQNPPLEDLTQIRRNLENQRLRVLAQGYLRELRQASFIETRV</sequence>
<dbReference type="PROSITE" id="PS50198">
    <property type="entry name" value="PPIC_PPIASE_2"/>
    <property type="match status" value="1"/>
</dbReference>
<evidence type="ECO:0000256" key="7">
    <source>
        <dbReference type="ARBA" id="ARBA00030642"/>
    </source>
</evidence>
<gene>
    <name evidence="11" type="ORF">P856_516</name>
</gene>
<dbReference type="Gene3D" id="1.10.4030.10">
    <property type="entry name" value="Porin chaperone SurA, peptide-binding domain"/>
    <property type="match status" value="1"/>
</dbReference>
<dbReference type="InterPro" id="IPR050280">
    <property type="entry name" value="OMP_Chaperone_SurA"/>
</dbReference>
<evidence type="ECO:0000256" key="9">
    <source>
        <dbReference type="PROSITE-ProRule" id="PRU00278"/>
    </source>
</evidence>
<keyword evidence="3" id="KW-0574">Periplasm</keyword>
<evidence type="ECO:0000256" key="2">
    <source>
        <dbReference type="ARBA" id="ARBA00022729"/>
    </source>
</evidence>
<evidence type="ECO:0000256" key="4">
    <source>
        <dbReference type="ARBA" id="ARBA00023110"/>
    </source>
</evidence>
<evidence type="ECO:0000256" key="8">
    <source>
        <dbReference type="ARBA" id="ARBA00031484"/>
    </source>
</evidence>
<dbReference type="SUPFAM" id="SSF109998">
    <property type="entry name" value="Triger factor/SurA peptide-binding domain-like"/>
    <property type="match status" value="1"/>
</dbReference>
<evidence type="ECO:0000259" key="10">
    <source>
        <dbReference type="PROSITE" id="PS50198"/>
    </source>
</evidence>